<dbReference type="Pfam" id="PF00612">
    <property type="entry name" value="IQ"/>
    <property type="match status" value="1"/>
</dbReference>
<dbReference type="InterPro" id="IPR000048">
    <property type="entry name" value="IQ_motif_EF-hand-BS"/>
</dbReference>
<sequence>MTNNKNKKKQKEIKGRPQDPAPQYTASTVLHQSSPLRDTELLPNPHLPASFDVHSSSQSPQSASSRTRRRLQLSKQISVGSISSTTSDHHSNTAVYVQDAAYVWLPAYLVPSKSPIQENEEQVNVTIVLPDDWTETTMLESTSTISSLENATSTTGFGAYQSPPTQETIPKNKTKIVYKYELDAQHSKIPTGVHRSLELKDYINHELPLQNVDRHALRRSSIQSKNIIVQPIVNARDMADLHYLHEAAILYNLKQRHGQSLPYTRVGDIVVAVNPFEWIEGLYSMEKQNVYAKHLIWENPDLVQRENDVDVIIEEELSSIGNVSDEDKDSFGDYPIAPLHNPSGKILKFKQQHEQDDDRPHDPMTQGSMYSKLGLEPHVYETASLAYRGLASDRLNQTVLVSGESGAGKTETVKIVMRNLATVEQTRPFYHPKGSSVFQHPKENDVVKKVLESNPLFEAFGCAKTVRNDNSSRFGRFTQMQYQVESRKEAETNDRPHLPLCLLRGSFCATYLLEKSRVVAHADGERSYHIFYQMLAAPDSEKNAIWEELSGSYCNDFKYIGETKVHSIEGMSDAESWKVTVQALNDFGFTGEPFRELFRALCIVLQLGNLTFVDCGSTDEGSKISSTIELDKLSRLMGISSDTVAEAMTTRTNRLPGGRTMTSKPNPKEAKEGCDALAKSIYASIFDTLVQQMNDRTSVKAELESHAHSDIGTISLLDIFGFERFEVNRFEQLCINYANEKLQYRYVLDNFRAVKKEYTAEGIEIFDFSIVDNSPVLELLEGKASTDRFRPSKLGIFTSLNEECQKPQGKASSFVYKLKHQSISKQLLTDKLHKPCEFGVKHFAGPVTYDASEFLSSNTDLTPTDLIALAAKTSNSYIRNNFAAKMEESDGNKRGSKSKKSVLSKFQSQLNLLMKCIEETKTRYIRCIKPNSTHTARKLNHRETMNQLESAGLVTAITISRETFPNRLPYELIWERFQCLYDASETNKKDDIHVKVEEMLTSLLTIPFIRADGARVPSFACGKTKVFFRAGSLEHLESDRMQFVSLHATTIQTWYRSVSSKKKFLKLKQSIIRMQSVARGRKDRKAYQSKRIASVLIQAKGRMMIQRRHYLRLRVSVVEVQSLCRMLAARKFYSLSLLSVIRIQNRIRTFQCRRTLRKKISASLKIQSYWRGSKARAYAIELMKQQSKEARSVTKIKSIWRMYKAKVRVKRIIKSREEALQSILQSGDTPNTEGKGEDTEGKGEGKLDPNVPVLMSATMIHRLKKEMSLLRQENRKLGEEKLEYQSAFQESTDDKDKLIAGLQRKVSTLENENREMDSELESSYNKINSLESRINSLKNETSEMNIELEKSNGEVNTLRETTEAKDKELINTKSRLQNVEGEVESLKTQIMTLLKEMESRDEDLQKALKHGKNFEAELETVKNNARLLEAELNDELRASQRTIDFQKEKMAASEEMKQTYKRQIEGSEAHITELEADLEKRDIEIVKNEKEIQELKVVCQDLTSNITQRDVEHVQQTKKISSMSESMKAIEKKLSESSSNESSLKERILVLEEQLMDQQTQHQEKVAQMTKTTTELEKELEDLSNVNKSLQERAKDFEEEIKEKNDILLGKAKDIKELEKTCETFQASMVDIEQKSREREEILTSLTTDFENVKSKLEEANDSVQSLSRALQEAEEKNDLLLDGMTTKESTLRSKVESCEELQAEKSHLQHNLDLVFTERNSLQNSVNSLQHDLDCAKAEVKLAEDARDLVENISTEIKEELAQARERIEFLEKENAQLQLDMEPAGHEIPSFVQDELKEQYEKTQNLEDHLAKLLEENTSLTNDLAELEASKSELMNHMQSVMTASKSATNRSKALLETNKSLLADLNEVKLENARMHSELAAMASKNAEQAFPLKAKYEHMIYDLQANIMELKEELADALKGREMFAQNVEAKMQQEREVLLSEIHDLRSKIRNNQGGDNDYKGKLLSALQSSHSQREVEIRKLKKEVKRLKSELLLPMPLSNQNMAAHLAHRSKIEQARSFIQVHQSERQKKLIHILSQIKSVVLQKSSASRDTLVQKAITSIEELCRSEELEKTEIMSLFTLDEDDVAEI</sequence>
<feature type="coiled-coil region" evidence="7">
    <location>
        <begin position="1260"/>
        <end position="1505"/>
    </location>
</feature>
<evidence type="ECO:0000256" key="7">
    <source>
        <dbReference type="SAM" id="Coils"/>
    </source>
</evidence>
<evidence type="ECO:0000313" key="10">
    <source>
        <dbReference type="EMBL" id="GFH44350.1"/>
    </source>
</evidence>
<dbReference type="Gene3D" id="3.40.850.10">
    <property type="entry name" value="Kinesin motor domain"/>
    <property type="match status" value="2"/>
</dbReference>
<comment type="similarity">
    <text evidence="6">Belongs to the TRAFAC class myosin-kinesin ATPase superfamily. Myosin family.</text>
</comment>
<name>A0AAD3CFV9_9STRA</name>
<dbReference type="GO" id="GO:0016459">
    <property type="term" value="C:myosin complex"/>
    <property type="evidence" value="ECO:0007669"/>
    <property type="project" value="UniProtKB-KW"/>
</dbReference>
<keyword evidence="7" id="KW-0175">Coiled coil</keyword>
<keyword evidence="2 6" id="KW-0067">ATP-binding</keyword>
<dbReference type="GO" id="GO:0005737">
    <property type="term" value="C:cytoplasm"/>
    <property type="evidence" value="ECO:0007669"/>
    <property type="project" value="TreeGrafter"/>
</dbReference>
<dbReference type="Gene3D" id="1.20.5.1700">
    <property type="match status" value="1"/>
</dbReference>
<keyword evidence="3 6" id="KW-0518">Myosin</keyword>
<feature type="region of interest" description="Actin-binding" evidence="6">
    <location>
        <begin position="910"/>
        <end position="932"/>
    </location>
</feature>
<dbReference type="InterPro" id="IPR001609">
    <property type="entry name" value="Myosin_head_motor_dom-like"/>
</dbReference>
<keyword evidence="4 6" id="KW-0505">Motor protein</keyword>
<evidence type="ECO:0000256" key="2">
    <source>
        <dbReference type="ARBA" id="ARBA00022840"/>
    </source>
</evidence>
<accession>A0AAD3CFV9</accession>
<dbReference type="Gene3D" id="1.20.5.190">
    <property type="match status" value="3"/>
</dbReference>
<dbReference type="Gene3D" id="3.30.70.1590">
    <property type="match status" value="1"/>
</dbReference>
<keyword evidence="1 6" id="KW-0547">Nucleotide-binding</keyword>
<dbReference type="PROSITE" id="PS50096">
    <property type="entry name" value="IQ"/>
    <property type="match status" value="3"/>
</dbReference>
<dbReference type="InterPro" id="IPR036961">
    <property type="entry name" value="Kinesin_motor_dom_sf"/>
</dbReference>
<evidence type="ECO:0000256" key="3">
    <source>
        <dbReference type="ARBA" id="ARBA00023123"/>
    </source>
</evidence>
<protein>
    <recommendedName>
        <fullName evidence="9">Myosin motor domain-containing protein</fullName>
    </recommendedName>
</protein>
<evidence type="ECO:0000256" key="6">
    <source>
        <dbReference type="PROSITE-ProRule" id="PRU00782"/>
    </source>
</evidence>
<gene>
    <name evidence="10" type="ORF">CTEN210_00824</name>
</gene>
<feature type="coiled-coil region" evidence="7">
    <location>
        <begin position="1897"/>
        <end position="1996"/>
    </location>
</feature>
<dbReference type="Gene3D" id="1.20.58.530">
    <property type="match status" value="1"/>
</dbReference>
<feature type="compositionally biased region" description="Polar residues" evidence="8">
    <location>
        <begin position="24"/>
        <end position="36"/>
    </location>
</feature>
<dbReference type="GO" id="GO:0016020">
    <property type="term" value="C:membrane"/>
    <property type="evidence" value="ECO:0007669"/>
    <property type="project" value="TreeGrafter"/>
</dbReference>
<evidence type="ECO:0000256" key="5">
    <source>
        <dbReference type="ARBA" id="ARBA00023203"/>
    </source>
</evidence>
<feature type="region of interest" description="Disordered" evidence="8">
    <location>
        <begin position="1"/>
        <end position="72"/>
    </location>
</feature>
<dbReference type="PANTHER" id="PTHR13140">
    <property type="entry name" value="MYOSIN"/>
    <property type="match status" value="1"/>
</dbReference>
<dbReference type="GO" id="GO:0000146">
    <property type="term" value="F:microfilament motor activity"/>
    <property type="evidence" value="ECO:0007669"/>
    <property type="project" value="TreeGrafter"/>
</dbReference>
<dbReference type="PRINTS" id="PR00193">
    <property type="entry name" value="MYOSINHEAVY"/>
</dbReference>
<dbReference type="SUPFAM" id="SSF52540">
    <property type="entry name" value="P-loop containing nucleoside triphosphate hydrolases"/>
    <property type="match status" value="3"/>
</dbReference>
<dbReference type="Pfam" id="PF00063">
    <property type="entry name" value="Myosin_head"/>
    <property type="match status" value="2"/>
</dbReference>
<dbReference type="GO" id="GO:0005524">
    <property type="term" value="F:ATP binding"/>
    <property type="evidence" value="ECO:0007669"/>
    <property type="project" value="UniProtKB-UniRule"/>
</dbReference>
<dbReference type="SMART" id="SM00015">
    <property type="entry name" value="IQ"/>
    <property type="match status" value="6"/>
</dbReference>
<feature type="compositionally biased region" description="Low complexity" evidence="8">
    <location>
        <begin position="55"/>
        <end position="65"/>
    </location>
</feature>
<feature type="domain" description="Myosin motor" evidence="9">
    <location>
        <begin position="233"/>
        <end position="1041"/>
    </location>
</feature>
<evidence type="ECO:0000256" key="8">
    <source>
        <dbReference type="SAM" id="MobiDB-lite"/>
    </source>
</evidence>
<keyword evidence="11" id="KW-1185">Reference proteome</keyword>
<dbReference type="CDD" id="cd00124">
    <property type="entry name" value="MYSc"/>
    <property type="match status" value="1"/>
</dbReference>
<comment type="caution">
    <text evidence="10">The sequence shown here is derived from an EMBL/GenBank/DDBJ whole genome shotgun (WGS) entry which is preliminary data.</text>
</comment>
<evidence type="ECO:0000256" key="4">
    <source>
        <dbReference type="ARBA" id="ARBA00023175"/>
    </source>
</evidence>
<reference evidence="10 11" key="1">
    <citation type="journal article" date="2021" name="Sci. Rep.">
        <title>The genome of the diatom Chaetoceros tenuissimus carries an ancient integrated fragment of an extant virus.</title>
        <authorList>
            <person name="Hongo Y."/>
            <person name="Kimura K."/>
            <person name="Takaki Y."/>
            <person name="Yoshida Y."/>
            <person name="Baba S."/>
            <person name="Kobayashi G."/>
            <person name="Nagasaki K."/>
            <person name="Hano T."/>
            <person name="Tomaru Y."/>
        </authorList>
    </citation>
    <scope>NUCLEOTIDE SEQUENCE [LARGE SCALE GENOMIC DNA]</scope>
    <source>
        <strain evidence="10 11">NIES-3715</strain>
    </source>
</reference>
<dbReference type="SUPFAM" id="SSF57997">
    <property type="entry name" value="Tropomyosin"/>
    <property type="match status" value="1"/>
</dbReference>
<evidence type="ECO:0000256" key="1">
    <source>
        <dbReference type="ARBA" id="ARBA00022741"/>
    </source>
</evidence>
<dbReference type="PANTHER" id="PTHR13140:SF706">
    <property type="entry name" value="DILUTE CLASS UNCONVENTIONAL MYOSIN, ISOFORM C"/>
    <property type="match status" value="1"/>
</dbReference>
<dbReference type="Gene3D" id="1.10.10.820">
    <property type="match status" value="1"/>
</dbReference>
<dbReference type="GO" id="GO:0007015">
    <property type="term" value="P:actin filament organization"/>
    <property type="evidence" value="ECO:0007669"/>
    <property type="project" value="TreeGrafter"/>
</dbReference>
<feature type="compositionally biased region" description="Basic residues" evidence="8">
    <location>
        <begin position="1"/>
        <end position="11"/>
    </location>
</feature>
<dbReference type="SMART" id="SM00242">
    <property type="entry name" value="MYSc"/>
    <property type="match status" value="1"/>
</dbReference>
<feature type="compositionally biased region" description="Basic and acidic residues" evidence="8">
    <location>
        <begin position="1234"/>
        <end position="1247"/>
    </location>
</feature>
<proteinExistence type="inferred from homology"/>
<feature type="binding site" evidence="6">
    <location>
        <begin position="403"/>
        <end position="410"/>
    </location>
    <ligand>
        <name>ATP</name>
        <dbReference type="ChEBI" id="CHEBI:30616"/>
    </ligand>
</feature>
<dbReference type="EMBL" id="BLLK01000019">
    <property type="protein sequence ID" value="GFH44350.1"/>
    <property type="molecule type" value="Genomic_DNA"/>
</dbReference>
<feature type="coiled-coil region" evidence="7">
    <location>
        <begin position="1566"/>
        <end position="1839"/>
    </location>
</feature>
<dbReference type="PROSITE" id="PS51456">
    <property type="entry name" value="MYOSIN_MOTOR"/>
    <property type="match status" value="1"/>
</dbReference>
<keyword evidence="5 6" id="KW-0009">Actin-binding</keyword>
<dbReference type="GO" id="GO:0051015">
    <property type="term" value="F:actin filament binding"/>
    <property type="evidence" value="ECO:0007669"/>
    <property type="project" value="TreeGrafter"/>
</dbReference>
<dbReference type="Proteomes" id="UP001054902">
    <property type="component" value="Unassembled WGS sequence"/>
</dbReference>
<evidence type="ECO:0000313" key="11">
    <source>
        <dbReference type="Proteomes" id="UP001054902"/>
    </source>
</evidence>
<dbReference type="InterPro" id="IPR027417">
    <property type="entry name" value="P-loop_NTPase"/>
</dbReference>
<organism evidence="10 11">
    <name type="scientific">Chaetoceros tenuissimus</name>
    <dbReference type="NCBI Taxonomy" id="426638"/>
    <lineage>
        <taxon>Eukaryota</taxon>
        <taxon>Sar</taxon>
        <taxon>Stramenopiles</taxon>
        <taxon>Ochrophyta</taxon>
        <taxon>Bacillariophyta</taxon>
        <taxon>Coscinodiscophyceae</taxon>
        <taxon>Chaetocerotophycidae</taxon>
        <taxon>Chaetocerotales</taxon>
        <taxon>Chaetocerotaceae</taxon>
        <taxon>Chaetoceros</taxon>
    </lineage>
</organism>
<feature type="region of interest" description="Disordered" evidence="8">
    <location>
        <begin position="1223"/>
        <end position="1250"/>
    </location>
</feature>
<evidence type="ECO:0000259" key="9">
    <source>
        <dbReference type="PROSITE" id="PS51456"/>
    </source>
</evidence>
<dbReference type="Gene3D" id="1.20.120.720">
    <property type="entry name" value="Myosin VI head, motor domain, U50 subdomain"/>
    <property type="match status" value="1"/>
</dbReference>